<reference evidence="2 3" key="1">
    <citation type="submission" date="2008-09" db="EMBL/GenBank/DDBJ databases">
        <authorList>
            <person name="Fulton L."/>
            <person name="Clifton S."/>
            <person name="Fulton B."/>
            <person name="Xu J."/>
            <person name="Minx P."/>
            <person name="Pepin K.H."/>
            <person name="Johnson M."/>
            <person name="Thiruvilangam P."/>
            <person name="Bhonagiri V."/>
            <person name="Nash W.E."/>
            <person name="Mardis E.R."/>
            <person name="Wilson R.K."/>
        </authorList>
    </citation>
    <scope>NUCLEOTIDE SEQUENCE [LARGE SCALE GENOMIC DNA]</scope>
    <source>
        <strain evidence="2 3">DSM 13275</strain>
    </source>
</reference>
<feature type="domain" description="Peptidase C39-like" evidence="1">
    <location>
        <begin position="111"/>
        <end position="243"/>
    </location>
</feature>
<dbReference type="OrthoDB" id="3186156at2"/>
<dbReference type="InterPro" id="IPR039564">
    <property type="entry name" value="Peptidase_C39-like"/>
</dbReference>
<evidence type="ECO:0000259" key="1">
    <source>
        <dbReference type="Pfam" id="PF13529"/>
    </source>
</evidence>
<dbReference type="Gene3D" id="3.90.70.10">
    <property type="entry name" value="Cysteine proteinases"/>
    <property type="match status" value="1"/>
</dbReference>
<dbReference type="STRING" id="500633.CLOHIR_00289"/>
<evidence type="ECO:0000313" key="2">
    <source>
        <dbReference type="EMBL" id="EEA86147.1"/>
    </source>
</evidence>
<dbReference type="Proteomes" id="UP000003178">
    <property type="component" value="Unassembled WGS sequence"/>
</dbReference>
<evidence type="ECO:0000313" key="3">
    <source>
        <dbReference type="Proteomes" id="UP000003178"/>
    </source>
</evidence>
<dbReference type="eggNOG" id="COG0768">
    <property type="taxonomic scope" value="Bacteria"/>
</dbReference>
<dbReference type="HOGENOM" id="CLU_055782_3_1_9"/>
<dbReference type="RefSeq" id="WP_006439210.1">
    <property type="nucleotide sequence ID" value="NZ_DS995355.1"/>
</dbReference>
<dbReference type="EMBL" id="ABWP01000010">
    <property type="protein sequence ID" value="EEA86147.1"/>
    <property type="molecule type" value="Genomic_DNA"/>
</dbReference>
<gene>
    <name evidence="2" type="ORF">CLOHIR_00289</name>
</gene>
<dbReference type="Pfam" id="PF13529">
    <property type="entry name" value="Peptidase_C39_2"/>
    <property type="match status" value="1"/>
</dbReference>
<proteinExistence type="predicted"/>
<organism evidence="2 3">
    <name type="scientific">Peptacetobacter hiranonis (strain DSM 13275 / JCM 10541 / KCTC 15199 / TO-931)</name>
    <name type="common">Clostridium hiranonis</name>
    <dbReference type="NCBI Taxonomy" id="500633"/>
    <lineage>
        <taxon>Bacteria</taxon>
        <taxon>Bacillati</taxon>
        <taxon>Bacillota</taxon>
        <taxon>Clostridia</taxon>
        <taxon>Peptostreptococcales</taxon>
        <taxon>Peptostreptococcaceae</taxon>
        <taxon>Peptacetobacter</taxon>
    </lineage>
</organism>
<sequence length="270" mass="30103">MKKKRKLKKSVKIIIGVVALILIASYLKGPSESNVAFTPVGDTTKYVEEFQKRAKDDERYNNVIQNIESYPEDVIKLLYSNGETLDFVLSKDNFKKPAFLINIDEDCGDGKIPRLQQWDPKWGWREYGNNVIAINGCGPTALSMVVSGLTGDKDITPIKIAKYSDKHGFHEAAGTNWNLMVEGARKYGVKGWAIDNTKSSFESALKNGNPVICSMGPGNFTSEGHFIVIAGIKDGKLVIHDPNNIARSEKLWNYNDIKLQIKAAWAYSLD</sequence>
<accession>B6FWP0</accession>
<protein>
    <submittedName>
        <fullName evidence="2">Peptidase, C39 family</fullName>
    </submittedName>
</protein>
<comment type="caution">
    <text evidence="2">The sequence shown here is derived from an EMBL/GenBank/DDBJ whole genome shotgun (WGS) entry which is preliminary data.</text>
</comment>
<name>B6FWP0_PEPHT</name>
<dbReference type="AlphaFoldDB" id="B6FWP0"/>
<reference evidence="2 3" key="2">
    <citation type="submission" date="2008-10" db="EMBL/GenBank/DDBJ databases">
        <title>Draft genome sequence of Clostridium hiranonis (DSM 13275).</title>
        <authorList>
            <person name="Sudarsanam P."/>
            <person name="Ley R."/>
            <person name="Guruge J."/>
            <person name="Turnbaugh P.J."/>
            <person name="Mahowald M."/>
            <person name="Liep D."/>
            <person name="Gordon J."/>
        </authorList>
    </citation>
    <scope>NUCLEOTIDE SEQUENCE [LARGE SCALE GENOMIC DNA]</scope>
    <source>
        <strain evidence="2 3">DSM 13275</strain>
    </source>
</reference>
<keyword evidence="3" id="KW-1185">Reference proteome</keyword>